<evidence type="ECO:0000259" key="1">
    <source>
        <dbReference type="Pfam" id="PF13649"/>
    </source>
</evidence>
<dbReference type="InterPro" id="IPR041698">
    <property type="entry name" value="Methyltransf_25"/>
</dbReference>
<keyword evidence="2" id="KW-0489">Methyltransferase</keyword>
<evidence type="ECO:0000313" key="3">
    <source>
        <dbReference type="Proteomes" id="UP000535437"/>
    </source>
</evidence>
<keyword evidence="2" id="KW-0808">Transferase</keyword>
<dbReference type="Proteomes" id="UP000535437">
    <property type="component" value="Unassembled WGS sequence"/>
</dbReference>
<dbReference type="InterPro" id="IPR029063">
    <property type="entry name" value="SAM-dependent_MTases_sf"/>
</dbReference>
<comment type="caution">
    <text evidence="2">The sequence shown here is derived from an EMBL/GenBank/DDBJ whole genome shotgun (WGS) entry which is preliminary data.</text>
</comment>
<dbReference type="RefSeq" id="WP_179540329.1">
    <property type="nucleotide sequence ID" value="NZ_BAAALL010000010.1"/>
</dbReference>
<name>A0A7Z0GIR7_9MICC</name>
<dbReference type="Pfam" id="PF13649">
    <property type="entry name" value="Methyltransf_25"/>
    <property type="match status" value="1"/>
</dbReference>
<protein>
    <submittedName>
        <fullName evidence="2">SAM-dependent methyltransferase</fullName>
    </submittedName>
</protein>
<dbReference type="GO" id="GO:0008168">
    <property type="term" value="F:methyltransferase activity"/>
    <property type="evidence" value="ECO:0007669"/>
    <property type="project" value="UniProtKB-KW"/>
</dbReference>
<evidence type="ECO:0000313" key="2">
    <source>
        <dbReference type="EMBL" id="NYJ76757.1"/>
    </source>
</evidence>
<gene>
    <name evidence="2" type="ORF">HNR09_000168</name>
</gene>
<dbReference type="EMBL" id="JACCFY010000001">
    <property type="protein sequence ID" value="NYJ76757.1"/>
    <property type="molecule type" value="Genomic_DNA"/>
</dbReference>
<dbReference type="Gene3D" id="3.40.50.150">
    <property type="entry name" value="Vaccinia Virus protein VP39"/>
    <property type="match status" value="1"/>
</dbReference>
<dbReference type="CDD" id="cd02440">
    <property type="entry name" value="AdoMet_MTases"/>
    <property type="match status" value="1"/>
</dbReference>
<reference evidence="2 3" key="1">
    <citation type="submission" date="2020-07" db="EMBL/GenBank/DDBJ databases">
        <title>Sequencing the genomes of 1000 actinobacteria strains.</title>
        <authorList>
            <person name="Klenk H.-P."/>
        </authorList>
    </citation>
    <scope>NUCLEOTIDE SEQUENCE [LARGE SCALE GENOMIC DNA]</scope>
    <source>
        <strain evidence="2 3">DSM 15475</strain>
    </source>
</reference>
<dbReference type="SUPFAM" id="SSF53335">
    <property type="entry name" value="S-adenosyl-L-methionine-dependent methyltransferases"/>
    <property type="match status" value="1"/>
</dbReference>
<dbReference type="GO" id="GO:0032259">
    <property type="term" value="P:methylation"/>
    <property type="evidence" value="ECO:0007669"/>
    <property type="project" value="UniProtKB-KW"/>
</dbReference>
<proteinExistence type="predicted"/>
<keyword evidence="3" id="KW-1185">Reference proteome</keyword>
<dbReference type="AlphaFoldDB" id="A0A7Z0GIR7"/>
<accession>A0A7Z0GIR7</accession>
<sequence>MPRLDEYELIGELHDLFLGEEVWSSIRPALQDAFGPLPETALVADIGAGTGLSTRLLAGCFPGRLAAVEPSALMRTGLLTRTSDDAALAARVSVIAGTAPSALDQLPGPLDGFLCAHMLGHLESTERGALFRALSRRLAPGGVGIVTAPRLRPEPSGEPMVHTRRLGGLDYVARYHHQDAEDGTENTQWQRYEVRDGETVLRSLEASSRWRTVTQGQLAEEARPAGLHLESLSDGLAALRMIRRTAPPSRRRR</sequence>
<feature type="domain" description="Methyltransferase" evidence="1">
    <location>
        <begin position="43"/>
        <end position="142"/>
    </location>
</feature>
<organism evidence="2 3">
    <name type="scientific">Nesterenkonia xinjiangensis</name>
    <dbReference type="NCBI Taxonomy" id="225327"/>
    <lineage>
        <taxon>Bacteria</taxon>
        <taxon>Bacillati</taxon>
        <taxon>Actinomycetota</taxon>
        <taxon>Actinomycetes</taxon>
        <taxon>Micrococcales</taxon>
        <taxon>Micrococcaceae</taxon>
        <taxon>Nesterenkonia</taxon>
    </lineage>
</organism>